<dbReference type="SUPFAM" id="SSF55194">
    <property type="entry name" value="Ribosome recycling factor, RRF"/>
    <property type="match status" value="1"/>
</dbReference>
<evidence type="ECO:0000256" key="6">
    <source>
        <dbReference type="SAM" id="Coils"/>
    </source>
</evidence>
<dbReference type="NCBIfam" id="TIGR00496">
    <property type="entry name" value="frr"/>
    <property type="match status" value="1"/>
</dbReference>
<feature type="domain" description="Ribosome recycling factor" evidence="7">
    <location>
        <begin position="22"/>
        <end position="184"/>
    </location>
</feature>
<evidence type="ECO:0000256" key="4">
    <source>
        <dbReference type="ARBA" id="ARBA00022917"/>
    </source>
</evidence>
<evidence type="ECO:0000256" key="5">
    <source>
        <dbReference type="HAMAP-Rule" id="MF_00040"/>
    </source>
</evidence>
<dbReference type="InterPro" id="IPR002661">
    <property type="entry name" value="Ribosome_recyc_fac"/>
</dbReference>
<dbReference type="FunFam" id="1.10.132.20:FF:000001">
    <property type="entry name" value="Ribosome-recycling factor"/>
    <property type="match status" value="1"/>
</dbReference>
<dbReference type="FunFam" id="3.30.1360.40:FF:000001">
    <property type="entry name" value="Ribosome-recycling factor"/>
    <property type="match status" value="1"/>
</dbReference>
<gene>
    <name evidence="5 8" type="primary">frr</name>
    <name evidence="8" type="ORF">IAD23_01120</name>
</gene>
<dbReference type="GO" id="GO:0006415">
    <property type="term" value="P:translational termination"/>
    <property type="evidence" value="ECO:0007669"/>
    <property type="project" value="UniProtKB-UniRule"/>
</dbReference>
<evidence type="ECO:0000256" key="2">
    <source>
        <dbReference type="ARBA" id="ARBA00005912"/>
    </source>
</evidence>
<dbReference type="InterPro" id="IPR036191">
    <property type="entry name" value="RRF_sf"/>
</dbReference>
<dbReference type="PANTHER" id="PTHR20982:SF3">
    <property type="entry name" value="MITOCHONDRIAL RIBOSOME RECYCLING FACTOR PSEUDO 1"/>
    <property type="match status" value="1"/>
</dbReference>
<keyword evidence="4 5" id="KW-0648">Protein biosynthesis</keyword>
<comment type="subcellular location">
    <subcellularLocation>
        <location evidence="1 5">Cytoplasm</location>
    </subcellularLocation>
</comment>
<dbReference type="Gene3D" id="3.30.1360.40">
    <property type="match status" value="1"/>
</dbReference>
<dbReference type="GO" id="GO:0005737">
    <property type="term" value="C:cytoplasm"/>
    <property type="evidence" value="ECO:0007669"/>
    <property type="project" value="UniProtKB-SubCell"/>
</dbReference>
<proteinExistence type="inferred from homology"/>
<evidence type="ECO:0000256" key="3">
    <source>
        <dbReference type="ARBA" id="ARBA00022490"/>
    </source>
</evidence>
<dbReference type="HAMAP" id="MF_00040">
    <property type="entry name" value="RRF"/>
    <property type="match status" value="1"/>
</dbReference>
<comment type="caution">
    <text evidence="8">The sequence shown here is derived from an EMBL/GenBank/DDBJ whole genome shotgun (WGS) entry which is preliminary data.</text>
</comment>
<organism evidence="8 9">
    <name type="scientific">Candidatus Scybalenecus merdavium</name>
    <dbReference type="NCBI Taxonomy" id="2840939"/>
    <lineage>
        <taxon>Bacteria</taxon>
        <taxon>Bacillati</taxon>
        <taxon>Bacillota</taxon>
        <taxon>Clostridia</taxon>
        <taxon>Eubacteriales</taxon>
        <taxon>Oscillospiraceae</taxon>
        <taxon>Oscillospiraceae incertae sedis</taxon>
        <taxon>Candidatus Scybalenecus</taxon>
    </lineage>
</organism>
<dbReference type="Pfam" id="PF01765">
    <property type="entry name" value="RRF"/>
    <property type="match status" value="1"/>
</dbReference>
<accession>A0A9D1MT38</accession>
<evidence type="ECO:0000259" key="7">
    <source>
        <dbReference type="Pfam" id="PF01765"/>
    </source>
</evidence>
<comment type="function">
    <text evidence="5">Responsible for the release of ribosomes from messenger RNA at the termination of protein biosynthesis. May increase the efficiency of translation by recycling ribosomes from one round of translation to another.</text>
</comment>
<dbReference type="GO" id="GO:0043023">
    <property type="term" value="F:ribosomal large subunit binding"/>
    <property type="evidence" value="ECO:0007669"/>
    <property type="project" value="TreeGrafter"/>
</dbReference>
<evidence type="ECO:0000313" key="8">
    <source>
        <dbReference type="EMBL" id="HIU68543.1"/>
    </source>
</evidence>
<reference evidence="8" key="1">
    <citation type="submission" date="2020-10" db="EMBL/GenBank/DDBJ databases">
        <authorList>
            <person name="Gilroy R."/>
        </authorList>
    </citation>
    <scope>NUCLEOTIDE SEQUENCE</scope>
    <source>
        <strain evidence="8">CHK176-6737</strain>
    </source>
</reference>
<protein>
    <recommendedName>
        <fullName evidence="5">Ribosome-recycling factor</fullName>
        <shortName evidence="5">RRF</shortName>
    </recommendedName>
    <alternativeName>
        <fullName evidence="5">Ribosome-releasing factor</fullName>
    </alternativeName>
</protein>
<evidence type="ECO:0000313" key="9">
    <source>
        <dbReference type="Proteomes" id="UP000824125"/>
    </source>
</evidence>
<dbReference type="CDD" id="cd00520">
    <property type="entry name" value="RRF"/>
    <property type="match status" value="1"/>
</dbReference>
<dbReference type="AlphaFoldDB" id="A0A9D1MT38"/>
<feature type="coiled-coil region" evidence="6">
    <location>
        <begin position="115"/>
        <end position="181"/>
    </location>
</feature>
<keyword evidence="6" id="KW-0175">Coiled coil</keyword>
<evidence type="ECO:0000256" key="1">
    <source>
        <dbReference type="ARBA" id="ARBA00004496"/>
    </source>
</evidence>
<keyword evidence="3 5" id="KW-0963">Cytoplasm</keyword>
<comment type="similarity">
    <text evidence="2 5">Belongs to the RRF family.</text>
</comment>
<dbReference type="Gene3D" id="1.10.132.20">
    <property type="entry name" value="Ribosome-recycling factor"/>
    <property type="match status" value="1"/>
</dbReference>
<reference evidence="8" key="2">
    <citation type="journal article" date="2021" name="PeerJ">
        <title>Extensive microbial diversity within the chicken gut microbiome revealed by metagenomics and culture.</title>
        <authorList>
            <person name="Gilroy R."/>
            <person name="Ravi A."/>
            <person name="Getino M."/>
            <person name="Pursley I."/>
            <person name="Horton D.L."/>
            <person name="Alikhan N.F."/>
            <person name="Baker D."/>
            <person name="Gharbi K."/>
            <person name="Hall N."/>
            <person name="Watson M."/>
            <person name="Adriaenssens E.M."/>
            <person name="Foster-Nyarko E."/>
            <person name="Jarju S."/>
            <person name="Secka A."/>
            <person name="Antonio M."/>
            <person name="Oren A."/>
            <person name="Chaudhuri R.R."/>
            <person name="La Ragione R."/>
            <person name="Hildebrand F."/>
            <person name="Pallen M.J."/>
        </authorList>
    </citation>
    <scope>NUCLEOTIDE SEQUENCE</scope>
    <source>
        <strain evidence="8">CHK176-6737</strain>
    </source>
</reference>
<name>A0A9D1MT38_9FIRM</name>
<dbReference type="PANTHER" id="PTHR20982">
    <property type="entry name" value="RIBOSOME RECYCLING FACTOR"/>
    <property type="match status" value="1"/>
</dbReference>
<dbReference type="Proteomes" id="UP000824125">
    <property type="component" value="Unassembled WGS sequence"/>
</dbReference>
<sequence>MSLEQVYTKTDEKMEKCLKSMERDYAAIRAGRANPSILDRVLVDYYGTPTPVGQMAQISVPEPRTLAIQPWDASTLKDIEKAINKSDVGINPMNDGKVIRLNFPPLTEERRKEIVKSISKRNEEAKVAMRNVRRDAIDDVKKMKKDNEITEDDVKSAEKKIQEITDKAVKLADEITAKKEKEILSI</sequence>
<dbReference type="InterPro" id="IPR023584">
    <property type="entry name" value="Ribosome_recyc_fac_dom"/>
</dbReference>
<dbReference type="EMBL" id="DVNM01000005">
    <property type="protein sequence ID" value="HIU68543.1"/>
    <property type="molecule type" value="Genomic_DNA"/>
</dbReference>